<dbReference type="PANTHER" id="PTHR47582">
    <property type="entry name" value="P450, PUTATIVE (EUROFUNG)-RELATED"/>
    <property type="match status" value="1"/>
</dbReference>
<accession>A0A2K0TY96</accession>
<organism evidence="1 2">
    <name type="scientific">Trichoderma harzianum</name>
    <name type="common">Hypocrea lixii</name>
    <dbReference type="NCBI Taxonomy" id="5544"/>
    <lineage>
        <taxon>Eukaryota</taxon>
        <taxon>Fungi</taxon>
        <taxon>Dikarya</taxon>
        <taxon>Ascomycota</taxon>
        <taxon>Pezizomycotina</taxon>
        <taxon>Sordariomycetes</taxon>
        <taxon>Hypocreomycetidae</taxon>
        <taxon>Hypocreales</taxon>
        <taxon>Hypocreaceae</taxon>
        <taxon>Trichoderma</taxon>
    </lineage>
</organism>
<dbReference type="Gene3D" id="1.10.630.10">
    <property type="entry name" value="Cytochrome P450"/>
    <property type="match status" value="1"/>
</dbReference>
<dbReference type="GO" id="GO:0004497">
    <property type="term" value="F:monooxygenase activity"/>
    <property type="evidence" value="ECO:0007669"/>
    <property type="project" value="InterPro"/>
</dbReference>
<dbReference type="PANTHER" id="PTHR47582:SF1">
    <property type="entry name" value="P450, PUTATIVE (EUROFUNG)-RELATED"/>
    <property type="match status" value="1"/>
</dbReference>
<dbReference type="Proteomes" id="UP000236290">
    <property type="component" value="Unassembled WGS sequence"/>
</dbReference>
<evidence type="ECO:0000313" key="1">
    <source>
        <dbReference type="EMBL" id="PNP50508.1"/>
    </source>
</evidence>
<dbReference type="InterPro" id="IPR001128">
    <property type="entry name" value="Cyt_P450"/>
</dbReference>
<dbReference type="SUPFAM" id="SSF48264">
    <property type="entry name" value="Cytochrome P450"/>
    <property type="match status" value="1"/>
</dbReference>
<protein>
    <recommendedName>
        <fullName evidence="3">Cytochrome P450</fullName>
    </recommendedName>
</protein>
<dbReference type="EMBL" id="MTYI01000155">
    <property type="protein sequence ID" value="PNP50508.1"/>
    <property type="molecule type" value="Genomic_DNA"/>
</dbReference>
<dbReference type="Pfam" id="PF00067">
    <property type="entry name" value="p450"/>
    <property type="match status" value="1"/>
</dbReference>
<dbReference type="OrthoDB" id="3366823at2759"/>
<dbReference type="InterPro" id="IPR053007">
    <property type="entry name" value="CYP450_monoxygenase_sec-met"/>
</dbReference>
<dbReference type="InterPro" id="IPR036396">
    <property type="entry name" value="Cyt_P450_sf"/>
</dbReference>
<dbReference type="GO" id="GO:0016705">
    <property type="term" value="F:oxidoreductase activity, acting on paired donors, with incorporation or reduction of molecular oxygen"/>
    <property type="evidence" value="ECO:0007669"/>
    <property type="project" value="InterPro"/>
</dbReference>
<proteinExistence type="predicted"/>
<dbReference type="GO" id="GO:0005506">
    <property type="term" value="F:iron ion binding"/>
    <property type="evidence" value="ECO:0007669"/>
    <property type="project" value="InterPro"/>
</dbReference>
<comment type="caution">
    <text evidence="1">The sequence shown here is derived from an EMBL/GenBank/DDBJ whole genome shotgun (WGS) entry which is preliminary data.</text>
</comment>
<sequence>MNRVNVIPSSISHHAVGEPVLAGTNVSSHFPYHFLLLLVLIAPLVHTYRGHKSRAERPLSVRLFKILPQMRYQVYSFVYNAVLNCARPTLSINIFPRKVLVTDPSMESVLSRHTSETSLANVIFLIGRRVFDLSNETINAIGSYDPRPVHVGEFSSASNARALVGQVSTAANQRLQSQPDVQETELGPWLFKLTSSSVASALWGPESPWVVDDEFQTAFMEISGSQMTLLRPFSKYTAQAAHKARALIISKLKSFHFNNRDSRLRQIAHRINAVALSDTEWESNKDYFNVELLTSLGLLVTPSSMAVWMIRHLLMRPDLLARVVKEARNPDILDAEGRIDVARIRESFPFLAACLYETLRLHMTAIPRLAKTDLDIAVPNAQPIHLKSGDLIYLAMSSFNKDAQTWGSDASTFSPDKFLTNAGSLSASMVRKLRVFGVAGNLCPGRKVGFETILFVVANVLRDFDIENPRGEDVAYPEPRTEDGFGIGFERCANEITVRLRRVA</sequence>
<dbReference type="GO" id="GO:0020037">
    <property type="term" value="F:heme binding"/>
    <property type="evidence" value="ECO:0007669"/>
    <property type="project" value="InterPro"/>
</dbReference>
<evidence type="ECO:0008006" key="3">
    <source>
        <dbReference type="Google" id="ProtNLM"/>
    </source>
</evidence>
<name>A0A2K0TY96_TRIHA</name>
<gene>
    <name evidence="1" type="ORF">THARTR1_08890</name>
</gene>
<dbReference type="AlphaFoldDB" id="A0A2K0TY96"/>
<reference evidence="1 2" key="1">
    <citation type="submission" date="2017-02" db="EMBL/GenBank/DDBJ databases">
        <title>Genomes of Trichoderma spp. with biocontrol activity.</title>
        <authorList>
            <person name="Gardiner D."/>
            <person name="Kazan K."/>
            <person name="Vos C."/>
            <person name="Harvey P."/>
        </authorList>
    </citation>
    <scope>NUCLEOTIDE SEQUENCE [LARGE SCALE GENOMIC DNA]</scope>
    <source>
        <strain evidence="1 2">Tr1</strain>
    </source>
</reference>
<evidence type="ECO:0000313" key="2">
    <source>
        <dbReference type="Proteomes" id="UP000236290"/>
    </source>
</evidence>